<protein>
    <submittedName>
        <fullName evidence="2">Uncharacterized protein</fullName>
    </submittedName>
</protein>
<feature type="compositionally biased region" description="Polar residues" evidence="1">
    <location>
        <begin position="72"/>
        <end position="81"/>
    </location>
</feature>
<dbReference type="Proteomes" id="UP000799436">
    <property type="component" value="Unassembled WGS sequence"/>
</dbReference>
<reference evidence="2" key="1">
    <citation type="journal article" date="2020" name="Stud. Mycol.">
        <title>101 Dothideomycetes genomes: a test case for predicting lifestyles and emergence of pathogens.</title>
        <authorList>
            <person name="Haridas S."/>
            <person name="Albert R."/>
            <person name="Binder M."/>
            <person name="Bloem J."/>
            <person name="Labutti K."/>
            <person name="Salamov A."/>
            <person name="Andreopoulos B."/>
            <person name="Baker S."/>
            <person name="Barry K."/>
            <person name="Bills G."/>
            <person name="Bluhm B."/>
            <person name="Cannon C."/>
            <person name="Castanera R."/>
            <person name="Culley D."/>
            <person name="Daum C."/>
            <person name="Ezra D."/>
            <person name="Gonzalez J."/>
            <person name="Henrissat B."/>
            <person name="Kuo A."/>
            <person name="Liang C."/>
            <person name="Lipzen A."/>
            <person name="Lutzoni F."/>
            <person name="Magnuson J."/>
            <person name="Mondo S."/>
            <person name="Nolan M."/>
            <person name="Ohm R."/>
            <person name="Pangilinan J."/>
            <person name="Park H.-J."/>
            <person name="Ramirez L."/>
            <person name="Alfaro M."/>
            <person name="Sun H."/>
            <person name="Tritt A."/>
            <person name="Yoshinaga Y."/>
            <person name="Zwiers L.-H."/>
            <person name="Turgeon B."/>
            <person name="Goodwin S."/>
            <person name="Spatafora J."/>
            <person name="Crous P."/>
            <person name="Grigoriev I."/>
        </authorList>
    </citation>
    <scope>NUCLEOTIDE SEQUENCE</scope>
    <source>
        <strain evidence="2">CBS 116005</strain>
    </source>
</reference>
<accession>A0A6G1L857</accession>
<evidence type="ECO:0000313" key="2">
    <source>
        <dbReference type="EMBL" id="KAF2768749.1"/>
    </source>
</evidence>
<dbReference type="EMBL" id="ML995841">
    <property type="protein sequence ID" value="KAF2768749.1"/>
    <property type="molecule type" value="Genomic_DNA"/>
</dbReference>
<proteinExistence type="predicted"/>
<keyword evidence="3" id="KW-1185">Reference proteome</keyword>
<evidence type="ECO:0000256" key="1">
    <source>
        <dbReference type="SAM" id="MobiDB-lite"/>
    </source>
</evidence>
<evidence type="ECO:0000313" key="3">
    <source>
        <dbReference type="Proteomes" id="UP000799436"/>
    </source>
</evidence>
<sequence>MSLTQAHHQIKPREPVFGSFCCQLNIASQPLTPKTADDSTLICQPGTVARHRVNPPSSPARARSTKHPHTADTASTRPPAP</sequence>
<organism evidence="2 3">
    <name type="scientific">Teratosphaeria nubilosa</name>
    <dbReference type="NCBI Taxonomy" id="161662"/>
    <lineage>
        <taxon>Eukaryota</taxon>
        <taxon>Fungi</taxon>
        <taxon>Dikarya</taxon>
        <taxon>Ascomycota</taxon>
        <taxon>Pezizomycotina</taxon>
        <taxon>Dothideomycetes</taxon>
        <taxon>Dothideomycetidae</taxon>
        <taxon>Mycosphaerellales</taxon>
        <taxon>Teratosphaeriaceae</taxon>
        <taxon>Teratosphaeria</taxon>
    </lineage>
</organism>
<feature type="region of interest" description="Disordered" evidence="1">
    <location>
        <begin position="47"/>
        <end position="81"/>
    </location>
</feature>
<gene>
    <name evidence="2" type="ORF">EJ03DRAFT_328053</name>
</gene>
<dbReference type="AlphaFoldDB" id="A0A6G1L857"/>
<name>A0A6G1L857_9PEZI</name>